<organism evidence="6 7">
    <name type="scientific">Nocardiopsis kunsanensis</name>
    <dbReference type="NCBI Taxonomy" id="141693"/>
    <lineage>
        <taxon>Bacteria</taxon>
        <taxon>Bacillati</taxon>
        <taxon>Actinomycetota</taxon>
        <taxon>Actinomycetes</taxon>
        <taxon>Streptosporangiales</taxon>
        <taxon>Nocardiopsidaceae</taxon>
        <taxon>Nocardiopsis</taxon>
    </lineage>
</organism>
<keyword evidence="7" id="KW-1185">Reference proteome</keyword>
<dbReference type="AlphaFoldDB" id="A0A918XF11"/>
<sequence length="310" mass="34134">MRMTLPPLPGLQAFEATARLGSITAAAEELHLSPSAVSRRLRTTETHLGVTLFERRARSVNLTAMGRAYLPTVRAAFDDMAVGTAGLFGPPSRRRLTVRVQISYAATWLMPRLQNFHDAHPHIDLRVLNAIWADAVPPNEVDLEIRHGSGNWEGFTADLLHEDHAVIVASPDHLQEYGPITGPTGLHQRPRVHVLGYDDLWQRVLPRPVPVEEAGAGAAAATITLDTSIAATQFAAAGRHCALVPERFARTAVRSGQLVLLHDQRVPMHQAHYLLQREGTPQLSPEARAFVQWLIRQDIEDPPLQLAASQ</sequence>
<dbReference type="InterPro" id="IPR036388">
    <property type="entry name" value="WH-like_DNA-bd_sf"/>
</dbReference>
<evidence type="ECO:0000313" key="7">
    <source>
        <dbReference type="Proteomes" id="UP000654947"/>
    </source>
</evidence>
<dbReference type="PANTHER" id="PTHR30537">
    <property type="entry name" value="HTH-TYPE TRANSCRIPTIONAL REGULATOR"/>
    <property type="match status" value="1"/>
</dbReference>
<evidence type="ECO:0000256" key="1">
    <source>
        <dbReference type="ARBA" id="ARBA00009437"/>
    </source>
</evidence>
<proteinExistence type="inferred from homology"/>
<dbReference type="SUPFAM" id="SSF46785">
    <property type="entry name" value="Winged helix' DNA-binding domain"/>
    <property type="match status" value="1"/>
</dbReference>
<reference evidence="6 7" key="1">
    <citation type="journal article" date="2014" name="Int. J. Syst. Evol. Microbiol.">
        <title>Complete genome sequence of Corynebacterium casei LMG S-19264T (=DSM 44701T), isolated from a smear-ripened cheese.</title>
        <authorList>
            <consortium name="US DOE Joint Genome Institute (JGI-PGF)"/>
            <person name="Walter F."/>
            <person name="Albersmeier A."/>
            <person name="Kalinowski J."/>
            <person name="Ruckert C."/>
        </authorList>
    </citation>
    <scope>NUCLEOTIDE SEQUENCE [LARGE SCALE GENOMIC DNA]</scope>
    <source>
        <strain evidence="6 7">KCTC 19473</strain>
    </source>
</reference>
<feature type="domain" description="HTH lysR-type" evidence="5">
    <location>
        <begin position="6"/>
        <end position="63"/>
    </location>
</feature>
<dbReference type="Pfam" id="PF00126">
    <property type="entry name" value="HTH_1"/>
    <property type="match status" value="1"/>
</dbReference>
<protein>
    <submittedName>
        <fullName evidence="6">Transcriptional regulator</fullName>
    </submittedName>
</protein>
<dbReference type="Proteomes" id="UP000654947">
    <property type="component" value="Unassembled WGS sequence"/>
</dbReference>
<comment type="caution">
    <text evidence="6">The sequence shown here is derived from an EMBL/GenBank/DDBJ whole genome shotgun (WGS) entry which is preliminary data.</text>
</comment>
<dbReference type="RefSeq" id="WP_230480097.1">
    <property type="nucleotide sequence ID" value="NZ_BMXL01000015.1"/>
</dbReference>
<dbReference type="Gene3D" id="1.10.10.10">
    <property type="entry name" value="Winged helix-like DNA-binding domain superfamily/Winged helix DNA-binding domain"/>
    <property type="match status" value="1"/>
</dbReference>
<dbReference type="InterPro" id="IPR000847">
    <property type="entry name" value="LysR_HTH_N"/>
</dbReference>
<comment type="similarity">
    <text evidence="1">Belongs to the LysR transcriptional regulatory family.</text>
</comment>
<dbReference type="GO" id="GO:0043565">
    <property type="term" value="F:sequence-specific DNA binding"/>
    <property type="evidence" value="ECO:0007669"/>
    <property type="project" value="TreeGrafter"/>
</dbReference>
<keyword evidence="2" id="KW-0805">Transcription regulation</keyword>
<dbReference type="Gene3D" id="3.40.190.10">
    <property type="entry name" value="Periplasmic binding protein-like II"/>
    <property type="match status" value="2"/>
</dbReference>
<dbReference type="Pfam" id="PF03466">
    <property type="entry name" value="LysR_substrate"/>
    <property type="match status" value="1"/>
</dbReference>
<accession>A0A918XF11</accession>
<evidence type="ECO:0000256" key="2">
    <source>
        <dbReference type="ARBA" id="ARBA00023015"/>
    </source>
</evidence>
<dbReference type="InterPro" id="IPR005119">
    <property type="entry name" value="LysR_subst-bd"/>
</dbReference>
<dbReference type="EMBL" id="BMXL01000015">
    <property type="protein sequence ID" value="GHD28789.1"/>
    <property type="molecule type" value="Genomic_DNA"/>
</dbReference>
<dbReference type="FunFam" id="1.10.10.10:FF:000001">
    <property type="entry name" value="LysR family transcriptional regulator"/>
    <property type="match status" value="1"/>
</dbReference>
<evidence type="ECO:0000259" key="5">
    <source>
        <dbReference type="PROSITE" id="PS50931"/>
    </source>
</evidence>
<dbReference type="GO" id="GO:0006351">
    <property type="term" value="P:DNA-templated transcription"/>
    <property type="evidence" value="ECO:0007669"/>
    <property type="project" value="TreeGrafter"/>
</dbReference>
<keyword evidence="4" id="KW-0804">Transcription</keyword>
<keyword evidence="3" id="KW-0238">DNA-binding</keyword>
<dbReference type="InterPro" id="IPR058163">
    <property type="entry name" value="LysR-type_TF_proteobact-type"/>
</dbReference>
<dbReference type="SUPFAM" id="SSF53850">
    <property type="entry name" value="Periplasmic binding protein-like II"/>
    <property type="match status" value="1"/>
</dbReference>
<dbReference type="PANTHER" id="PTHR30537:SF74">
    <property type="entry name" value="HTH-TYPE TRANSCRIPTIONAL REGULATOR TRPI"/>
    <property type="match status" value="1"/>
</dbReference>
<name>A0A918XF11_9ACTN</name>
<evidence type="ECO:0000256" key="4">
    <source>
        <dbReference type="ARBA" id="ARBA00023163"/>
    </source>
</evidence>
<evidence type="ECO:0000313" key="6">
    <source>
        <dbReference type="EMBL" id="GHD28789.1"/>
    </source>
</evidence>
<evidence type="ECO:0000256" key="3">
    <source>
        <dbReference type="ARBA" id="ARBA00023125"/>
    </source>
</evidence>
<gene>
    <name evidence="6" type="ORF">GCM10007147_28970</name>
</gene>
<dbReference type="InterPro" id="IPR036390">
    <property type="entry name" value="WH_DNA-bd_sf"/>
</dbReference>
<dbReference type="PROSITE" id="PS50931">
    <property type="entry name" value="HTH_LYSR"/>
    <property type="match status" value="1"/>
</dbReference>
<dbReference type="PRINTS" id="PR00039">
    <property type="entry name" value="HTHLYSR"/>
</dbReference>
<dbReference type="GO" id="GO:0003700">
    <property type="term" value="F:DNA-binding transcription factor activity"/>
    <property type="evidence" value="ECO:0007669"/>
    <property type="project" value="InterPro"/>
</dbReference>